<evidence type="ECO:0000259" key="18">
    <source>
        <dbReference type="Pfam" id="PF07992"/>
    </source>
</evidence>
<evidence type="ECO:0000256" key="2">
    <source>
        <dbReference type="ARBA" id="ARBA00007532"/>
    </source>
</evidence>
<keyword evidence="5" id="KW-0963">Cytoplasm</keyword>
<keyword evidence="11 16" id="KW-0676">Redox-active center</keyword>
<name>A0A1N7K5P3_9GAMM</name>
<dbReference type="InterPro" id="IPR006258">
    <property type="entry name" value="Lipoamide_DH"/>
</dbReference>
<feature type="binding site" evidence="14">
    <location>
        <begin position="188"/>
        <end position="195"/>
    </location>
    <ligand>
        <name>NAD(+)</name>
        <dbReference type="ChEBI" id="CHEBI:57540"/>
    </ligand>
</feature>
<comment type="cofactor">
    <cofactor evidence="14 16">
        <name>FAD</name>
        <dbReference type="ChEBI" id="CHEBI:57692"/>
    </cofactor>
    <text evidence="14 16">Binds 1 FAD per subunit.</text>
</comment>
<dbReference type="AlphaFoldDB" id="A0A1N7K5P3"/>
<feature type="domain" description="FAD/NAD(P)-binding" evidence="18">
    <location>
        <begin position="5"/>
        <end position="335"/>
    </location>
</feature>
<evidence type="ECO:0000256" key="14">
    <source>
        <dbReference type="PIRSR" id="PIRSR000350-3"/>
    </source>
</evidence>
<evidence type="ECO:0000259" key="17">
    <source>
        <dbReference type="Pfam" id="PF02852"/>
    </source>
</evidence>
<gene>
    <name evidence="19" type="ORF">SAMN05421760_102207</name>
</gene>
<dbReference type="EMBL" id="FTOE01000002">
    <property type="protein sequence ID" value="SIS56891.1"/>
    <property type="molecule type" value="Genomic_DNA"/>
</dbReference>
<dbReference type="Proteomes" id="UP000185999">
    <property type="component" value="Unassembled WGS sequence"/>
</dbReference>
<proteinExistence type="inferred from homology"/>
<comment type="miscellaneous">
    <text evidence="16">The active site is a redox-active disulfide bond.</text>
</comment>
<evidence type="ECO:0000256" key="6">
    <source>
        <dbReference type="ARBA" id="ARBA00022630"/>
    </source>
</evidence>
<dbReference type="OrthoDB" id="9800167at2"/>
<dbReference type="GO" id="GO:0006103">
    <property type="term" value="P:2-oxoglutarate metabolic process"/>
    <property type="evidence" value="ECO:0007669"/>
    <property type="project" value="TreeGrafter"/>
</dbReference>
<evidence type="ECO:0000256" key="10">
    <source>
        <dbReference type="ARBA" id="ARBA00023157"/>
    </source>
</evidence>
<dbReference type="InterPro" id="IPR012999">
    <property type="entry name" value="Pyr_OxRdtase_I_AS"/>
</dbReference>
<evidence type="ECO:0000256" key="8">
    <source>
        <dbReference type="ARBA" id="ARBA00023002"/>
    </source>
</evidence>
<dbReference type="GO" id="GO:0004148">
    <property type="term" value="F:dihydrolipoyl dehydrogenase (NADH) activity"/>
    <property type="evidence" value="ECO:0007669"/>
    <property type="project" value="UniProtKB-EC"/>
</dbReference>
<dbReference type="PANTHER" id="PTHR22912">
    <property type="entry name" value="DISULFIDE OXIDOREDUCTASE"/>
    <property type="match status" value="1"/>
</dbReference>
<dbReference type="PROSITE" id="PS00076">
    <property type="entry name" value="PYRIDINE_REDOX_1"/>
    <property type="match status" value="1"/>
</dbReference>
<dbReference type="STRING" id="619304.SAMN05421760_102207"/>
<feature type="domain" description="Pyridine nucleotide-disulphide oxidoreductase dimerisation" evidence="17">
    <location>
        <begin position="354"/>
        <end position="463"/>
    </location>
</feature>
<keyword evidence="7 14" id="KW-0274">FAD</keyword>
<feature type="active site" description="Proton acceptor" evidence="13">
    <location>
        <position position="452"/>
    </location>
</feature>
<reference evidence="20" key="1">
    <citation type="submission" date="2017-01" db="EMBL/GenBank/DDBJ databases">
        <authorList>
            <person name="Varghese N."/>
            <person name="Submissions S."/>
        </authorList>
    </citation>
    <scope>NUCLEOTIDE SEQUENCE [LARGE SCALE GENOMIC DNA]</scope>
    <source>
        <strain evidence="20">DSM 22306</strain>
    </source>
</reference>
<dbReference type="SUPFAM" id="SSF51905">
    <property type="entry name" value="FAD/NAD(P)-binding domain"/>
    <property type="match status" value="1"/>
</dbReference>
<evidence type="ECO:0000256" key="16">
    <source>
        <dbReference type="RuleBase" id="RU003692"/>
    </source>
</evidence>
<sequence>MSQKFDVIVIGAGPGGYVAAIRAAQLGLNTACVEKWVDDKGATLLGGTCLNVGCIPSKALLESTHKFHEAAHGFAVHGIEASDVQMDVKKMVSRKDTIVKNLTGGITGLFKANGVTTLSGMGKLLANKQVEVTAADGTATVYDAGSVILASGSVPVEIPPAPLTEGLILDNVGALNIDETPARLGVIGAGVIGLEMGSIWARLGSKVTVLEAMDGFLSLADTDVAKEAKKLLTKQGLDIKLNARCTGTEILDGKEVKVKYSDAEGEKELIVDKLIVAVGRRPQTQGLLAGDSGVKLDERGFIFVDESCRTDVPGVFAIGDSVRGPMLAHKASEEGVMVAEIIAGHKAAMNYDVIPNIIYTFPELAWVGKTEQELKAEGVKIKVGKFPLAASGRAMASNATDGFVKIIADEETDRILGVHIVGAIASELIAQGGIAMEFCSSAEDLQLMCFAHPTVSEAVHEAALAVDNRAIHIANRKKR</sequence>
<dbReference type="InterPro" id="IPR001100">
    <property type="entry name" value="Pyr_nuc-diS_OxRdtase"/>
</dbReference>
<feature type="binding site" evidence="14">
    <location>
        <position position="320"/>
    </location>
    <ligand>
        <name>FAD</name>
        <dbReference type="ChEBI" id="CHEBI:57692"/>
    </ligand>
</feature>
<feature type="binding site" evidence="14">
    <location>
        <begin position="326"/>
        <end position="329"/>
    </location>
    <ligand>
        <name>FAD</name>
        <dbReference type="ChEBI" id="CHEBI:57692"/>
    </ligand>
</feature>
<dbReference type="InterPro" id="IPR036188">
    <property type="entry name" value="FAD/NAD-bd_sf"/>
</dbReference>
<dbReference type="InterPro" id="IPR016156">
    <property type="entry name" value="FAD/NAD-linked_Rdtase_dimer_sf"/>
</dbReference>
<comment type="similarity">
    <text evidence="2 16">Belongs to the class-I pyridine nucleotide-disulfide oxidoreductase family.</text>
</comment>
<evidence type="ECO:0000256" key="3">
    <source>
        <dbReference type="ARBA" id="ARBA00012608"/>
    </source>
</evidence>
<feature type="binding site" evidence="14">
    <location>
        <position position="58"/>
    </location>
    <ligand>
        <name>FAD</name>
        <dbReference type="ChEBI" id="CHEBI:57692"/>
    </ligand>
</feature>
<dbReference type="EC" id="1.8.1.4" evidence="3 16"/>
<evidence type="ECO:0000313" key="20">
    <source>
        <dbReference type="Proteomes" id="UP000185999"/>
    </source>
</evidence>
<keyword evidence="6 16" id="KW-0285">Flavoprotein</keyword>
<evidence type="ECO:0000256" key="4">
    <source>
        <dbReference type="ARBA" id="ARBA00016961"/>
    </source>
</evidence>
<protein>
    <recommendedName>
        <fullName evidence="4 16">Dihydrolipoyl dehydrogenase</fullName>
        <ecNumber evidence="3 16">1.8.1.4</ecNumber>
    </recommendedName>
</protein>
<evidence type="ECO:0000256" key="5">
    <source>
        <dbReference type="ARBA" id="ARBA00022490"/>
    </source>
</evidence>
<dbReference type="Gene3D" id="3.50.50.60">
    <property type="entry name" value="FAD/NAD(P)-binding domain"/>
    <property type="match status" value="2"/>
</dbReference>
<evidence type="ECO:0000256" key="11">
    <source>
        <dbReference type="ARBA" id="ARBA00023284"/>
    </source>
</evidence>
<evidence type="ECO:0000256" key="13">
    <source>
        <dbReference type="PIRSR" id="PIRSR000350-2"/>
    </source>
</evidence>
<feature type="binding site" evidence="14">
    <location>
        <position position="122"/>
    </location>
    <ligand>
        <name>FAD</name>
        <dbReference type="ChEBI" id="CHEBI:57692"/>
    </ligand>
</feature>
<feature type="binding site" evidence="14">
    <location>
        <position position="279"/>
    </location>
    <ligand>
        <name>NAD(+)</name>
        <dbReference type="ChEBI" id="CHEBI:57540"/>
    </ligand>
</feature>
<dbReference type="SUPFAM" id="SSF55424">
    <property type="entry name" value="FAD/NAD-linked reductases, dimerisation (C-terminal) domain"/>
    <property type="match status" value="1"/>
</dbReference>
<evidence type="ECO:0000256" key="1">
    <source>
        <dbReference type="ARBA" id="ARBA00004496"/>
    </source>
</evidence>
<evidence type="ECO:0000313" key="19">
    <source>
        <dbReference type="EMBL" id="SIS56891.1"/>
    </source>
</evidence>
<dbReference type="GO" id="GO:0050660">
    <property type="term" value="F:flavin adenine dinucleotide binding"/>
    <property type="evidence" value="ECO:0007669"/>
    <property type="project" value="InterPro"/>
</dbReference>
<feature type="disulfide bond" description="Redox-active" evidence="15">
    <location>
        <begin position="49"/>
        <end position="54"/>
    </location>
</feature>
<evidence type="ECO:0000256" key="12">
    <source>
        <dbReference type="ARBA" id="ARBA00049187"/>
    </source>
</evidence>
<accession>A0A1N7K5P3</accession>
<keyword evidence="9 14" id="KW-0520">NAD</keyword>
<dbReference type="Pfam" id="PF07992">
    <property type="entry name" value="Pyr_redox_2"/>
    <property type="match status" value="1"/>
</dbReference>
<dbReference type="PANTHER" id="PTHR22912:SF224">
    <property type="entry name" value="DIHYDROLIPOYL DEHYDROGENASE"/>
    <property type="match status" value="1"/>
</dbReference>
<keyword evidence="10" id="KW-1015">Disulfide bond</keyword>
<dbReference type="PRINTS" id="PR00411">
    <property type="entry name" value="PNDRDTASEI"/>
</dbReference>
<dbReference type="PIRSF" id="PIRSF000350">
    <property type="entry name" value="Mercury_reductase_MerA"/>
    <property type="match status" value="1"/>
</dbReference>
<dbReference type="InterPro" id="IPR023753">
    <property type="entry name" value="FAD/NAD-binding_dom"/>
</dbReference>
<dbReference type="GO" id="GO:0005737">
    <property type="term" value="C:cytoplasm"/>
    <property type="evidence" value="ECO:0007669"/>
    <property type="project" value="UniProtKB-SubCell"/>
</dbReference>
<dbReference type="Pfam" id="PF02852">
    <property type="entry name" value="Pyr_redox_dim"/>
    <property type="match status" value="1"/>
</dbReference>
<organism evidence="19 20">
    <name type="scientific">Neptunomonas antarctica</name>
    <dbReference type="NCBI Taxonomy" id="619304"/>
    <lineage>
        <taxon>Bacteria</taxon>
        <taxon>Pseudomonadati</taxon>
        <taxon>Pseudomonadota</taxon>
        <taxon>Gammaproteobacteria</taxon>
        <taxon>Oceanospirillales</taxon>
        <taxon>Oceanospirillaceae</taxon>
        <taxon>Neptunomonas</taxon>
    </lineage>
</organism>
<comment type="subcellular location">
    <subcellularLocation>
        <location evidence="1">Cytoplasm</location>
    </subcellularLocation>
</comment>
<keyword evidence="8 16" id="KW-0560">Oxidoreductase</keyword>
<evidence type="ECO:0000256" key="7">
    <source>
        <dbReference type="ARBA" id="ARBA00022827"/>
    </source>
</evidence>
<dbReference type="InterPro" id="IPR004099">
    <property type="entry name" value="Pyr_nucl-diS_OxRdtase_dimer"/>
</dbReference>
<dbReference type="InterPro" id="IPR050151">
    <property type="entry name" value="Class-I_Pyr_Nuc-Dis_Oxidored"/>
</dbReference>
<evidence type="ECO:0000256" key="9">
    <source>
        <dbReference type="ARBA" id="ARBA00023027"/>
    </source>
</evidence>
<feature type="binding site" evidence="14">
    <location>
        <position position="211"/>
    </location>
    <ligand>
        <name>NAD(+)</name>
        <dbReference type="ChEBI" id="CHEBI:57540"/>
    </ligand>
</feature>
<dbReference type="FunFam" id="3.30.390.30:FF:000001">
    <property type="entry name" value="Dihydrolipoyl dehydrogenase"/>
    <property type="match status" value="1"/>
</dbReference>
<dbReference type="PRINTS" id="PR00368">
    <property type="entry name" value="FADPNR"/>
</dbReference>
<dbReference type="RefSeq" id="WP_054342317.1">
    <property type="nucleotide sequence ID" value="NZ_FTOE01000002.1"/>
</dbReference>
<comment type="catalytic activity">
    <reaction evidence="12 16">
        <text>N(6)-[(R)-dihydrolipoyl]-L-lysyl-[protein] + NAD(+) = N(6)-[(R)-lipoyl]-L-lysyl-[protein] + NADH + H(+)</text>
        <dbReference type="Rhea" id="RHEA:15045"/>
        <dbReference type="Rhea" id="RHEA-COMP:10474"/>
        <dbReference type="Rhea" id="RHEA-COMP:10475"/>
        <dbReference type="ChEBI" id="CHEBI:15378"/>
        <dbReference type="ChEBI" id="CHEBI:57540"/>
        <dbReference type="ChEBI" id="CHEBI:57945"/>
        <dbReference type="ChEBI" id="CHEBI:83099"/>
        <dbReference type="ChEBI" id="CHEBI:83100"/>
        <dbReference type="EC" id="1.8.1.4"/>
    </reaction>
</comment>
<dbReference type="Gene3D" id="3.30.390.30">
    <property type="match status" value="1"/>
</dbReference>
<evidence type="ECO:0000256" key="15">
    <source>
        <dbReference type="PIRSR" id="PIRSR000350-4"/>
    </source>
</evidence>
<keyword evidence="14" id="KW-0547">Nucleotide-binding</keyword>
<dbReference type="NCBIfam" id="TIGR01350">
    <property type="entry name" value="lipoamide_DH"/>
    <property type="match status" value="1"/>
</dbReference>
<keyword evidence="20" id="KW-1185">Reference proteome</keyword>